<dbReference type="AlphaFoldDB" id="A0A9P0AD48"/>
<evidence type="ECO:0000256" key="7">
    <source>
        <dbReference type="SAM" id="Phobius"/>
    </source>
</evidence>
<evidence type="ECO:0000313" key="10">
    <source>
        <dbReference type="EMBL" id="CAH0388042.1"/>
    </source>
</evidence>
<reference evidence="10" key="1">
    <citation type="submission" date="2021-12" db="EMBL/GenBank/DDBJ databases">
        <authorList>
            <person name="King R."/>
        </authorList>
    </citation>
    <scope>NUCLEOTIDE SEQUENCE</scope>
</reference>
<dbReference type="PANTHER" id="PTHR10357">
    <property type="entry name" value="ALPHA-AMYLASE FAMILY MEMBER"/>
    <property type="match status" value="1"/>
</dbReference>
<evidence type="ECO:0000313" key="11">
    <source>
        <dbReference type="Proteomes" id="UP001152759"/>
    </source>
</evidence>
<dbReference type="CDD" id="cd11328">
    <property type="entry name" value="AmyAc_maltase"/>
    <property type="match status" value="1"/>
</dbReference>
<feature type="chain" id="PRO_5040342257" description="alpha-glucosidase" evidence="8">
    <location>
        <begin position="28"/>
        <end position="611"/>
    </location>
</feature>
<dbReference type="Gene3D" id="3.90.400.10">
    <property type="entry name" value="Oligo-1,6-glucosidase, Domain 2"/>
    <property type="match status" value="1"/>
</dbReference>
<dbReference type="FunFam" id="3.90.400.10:FF:000001">
    <property type="entry name" value="Maltase A3, isoform A"/>
    <property type="match status" value="1"/>
</dbReference>
<keyword evidence="7" id="KW-1133">Transmembrane helix</keyword>
<dbReference type="Gene3D" id="3.20.20.80">
    <property type="entry name" value="Glycosidases"/>
    <property type="match status" value="1"/>
</dbReference>
<dbReference type="EMBL" id="OU963865">
    <property type="protein sequence ID" value="CAH0388042.1"/>
    <property type="molecule type" value="Genomic_DNA"/>
</dbReference>
<feature type="compositionally biased region" description="Polar residues" evidence="6">
    <location>
        <begin position="407"/>
        <end position="424"/>
    </location>
</feature>
<dbReference type="InterPro" id="IPR006047">
    <property type="entry name" value="GH13_cat_dom"/>
</dbReference>
<evidence type="ECO:0000259" key="9">
    <source>
        <dbReference type="SMART" id="SM00642"/>
    </source>
</evidence>
<feature type="signal peptide" evidence="8">
    <location>
        <begin position="1"/>
        <end position="27"/>
    </location>
</feature>
<feature type="domain" description="Glycosyl hydrolase family 13 catalytic" evidence="9">
    <location>
        <begin position="40"/>
        <end position="432"/>
    </location>
</feature>
<gene>
    <name evidence="10" type="ORF">BEMITA_LOCUS6992</name>
</gene>
<protein>
    <recommendedName>
        <fullName evidence="3">alpha-glucosidase</fullName>
        <ecNumber evidence="3">3.2.1.20</ecNumber>
    </recommendedName>
</protein>
<evidence type="ECO:0000256" key="3">
    <source>
        <dbReference type="ARBA" id="ARBA00012741"/>
    </source>
</evidence>
<proteinExistence type="inferred from homology"/>
<dbReference type="InterPro" id="IPR017853">
    <property type="entry name" value="GH"/>
</dbReference>
<evidence type="ECO:0000256" key="6">
    <source>
        <dbReference type="SAM" id="MobiDB-lite"/>
    </source>
</evidence>
<organism evidence="10 11">
    <name type="scientific">Bemisia tabaci</name>
    <name type="common">Sweetpotato whitefly</name>
    <name type="synonym">Aleurodes tabaci</name>
    <dbReference type="NCBI Taxonomy" id="7038"/>
    <lineage>
        <taxon>Eukaryota</taxon>
        <taxon>Metazoa</taxon>
        <taxon>Ecdysozoa</taxon>
        <taxon>Arthropoda</taxon>
        <taxon>Hexapoda</taxon>
        <taxon>Insecta</taxon>
        <taxon>Pterygota</taxon>
        <taxon>Neoptera</taxon>
        <taxon>Paraneoptera</taxon>
        <taxon>Hemiptera</taxon>
        <taxon>Sternorrhyncha</taxon>
        <taxon>Aleyrodoidea</taxon>
        <taxon>Aleyrodidae</taxon>
        <taxon>Aleyrodinae</taxon>
        <taxon>Bemisia</taxon>
    </lineage>
</organism>
<evidence type="ECO:0000256" key="4">
    <source>
        <dbReference type="ARBA" id="ARBA00023180"/>
    </source>
</evidence>
<dbReference type="Pfam" id="PF00128">
    <property type="entry name" value="Alpha-amylase"/>
    <property type="match status" value="1"/>
</dbReference>
<keyword evidence="11" id="KW-1185">Reference proteome</keyword>
<dbReference type="GO" id="GO:0005975">
    <property type="term" value="P:carbohydrate metabolic process"/>
    <property type="evidence" value="ECO:0007669"/>
    <property type="project" value="InterPro"/>
</dbReference>
<keyword evidence="7" id="KW-0812">Transmembrane</keyword>
<sequence length="611" mass="70376">MKIFTLCCREALLSFAMTFLIFGNTEAKQKEWWETTTIYQVYPRSFKDSDGDGIGDLNGIYEKLDYIKDLGMEIIWIQPFYRSPMDDLGYDVANFNEIEPMFGTMEDFKRLVAGIHDRGMKVMLDMTPNHVSDQHEWFNLSVNKVEPYKDYFIWRDSKGIDEKTKKQIPPNNWLSVFGGSGWTWNEKRQQFYFRQFSAKQPDLNVRNPKVRQALDDVFVYWMDLGVDGFRVDAIRHLIESDNFMDEPYVSKELEGSILYDSMEHIYTRDQEDTYTVVHEWRQLMDEYSLRDNKTRIMVTEAYCDEPELVKYFGNDTYKKTHFPFYFGFVKLNRSSSAKELDQKTHAMIDLMPPEIGVANWVLSNHDNSRLASRMSPAIVDAMNMFELLLPGVASVYYGDEIGMTDSIVRQDQSRDPQNAGTTDLSLKRDPERAPMQWDDSNNAGFTTNKTAWLPLSPDYYYRNVKKQLADPNSHLNIFKRIMGLRQSAVIQNGLLQTCVLSDWVYMYTRKLDGEPTVGVIVNLGSESEPACAKDCVQYFDLPDVMHVHTGSINSGYKPGDEFALNSDSQCSILRPKAGVVLTSGKSSAAKPTSIFLSSFSIILILVLCLFR</sequence>
<dbReference type="EC" id="3.2.1.20" evidence="3"/>
<dbReference type="GO" id="GO:0004558">
    <property type="term" value="F:alpha-1,4-glucosidase activity"/>
    <property type="evidence" value="ECO:0007669"/>
    <property type="project" value="UniProtKB-EC"/>
</dbReference>
<accession>A0A9P0AD48</accession>
<comment type="similarity">
    <text evidence="2">Belongs to the glycosyl hydrolase 13 family.</text>
</comment>
<evidence type="ECO:0000256" key="2">
    <source>
        <dbReference type="ARBA" id="ARBA00008061"/>
    </source>
</evidence>
<feature type="region of interest" description="Disordered" evidence="6">
    <location>
        <begin position="407"/>
        <end position="442"/>
    </location>
</feature>
<keyword evidence="7" id="KW-0472">Membrane</keyword>
<feature type="transmembrane region" description="Helical" evidence="7">
    <location>
        <begin position="592"/>
        <end position="610"/>
    </location>
</feature>
<evidence type="ECO:0000256" key="5">
    <source>
        <dbReference type="ARBA" id="ARBA00023295"/>
    </source>
</evidence>
<dbReference type="PANTHER" id="PTHR10357:SF179">
    <property type="entry name" value="NEUTRAL AND BASIC AMINO ACID TRANSPORT PROTEIN RBAT"/>
    <property type="match status" value="1"/>
</dbReference>
<keyword evidence="4" id="KW-0325">Glycoprotein</keyword>
<keyword evidence="5" id="KW-0326">Glycosidase</keyword>
<dbReference type="InterPro" id="IPR045857">
    <property type="entry name" value="O16G_dom_2"/>
</dbReference>
<evidence type="ECO:0000256" key="8">
    <source>
        <dbReference type="SAM" id="SignalP"/>
    </source>
</evidence>
<name>A0A9P0AD48_BEMTA</name>
<dbReference type="SUPFAM" id="SSF51445">
    <property type="entry name" value="(Trans)glycosidases"/>
    <property type="match status" value="1"/>
</dbReference>
<keyword evidence="5" id="KW-0378">Hydrolase</keyword>
<keyword evidence="8" id="KW-0732">Signal</keyword>
<dbReference type="Proteomes" id="UP001152759">
    <property type="component" value="Chromosome 4"/>
</dbReference>
<evidence type="ECO:0000256" key="1">
    <source>
        <dbReference type="ARBA" id="ARBA00001657"/>
    </source>
</evidence>
<dbReference type="SMART" id="SM00642">
    <property type="entry name" value="Aamy"/>
    <property type="match status" value="1"/>
</dbReference>
<comment type="catalytic activity">
    <reaction evidence="1">
        <text>Hydrolysis of terminal, non-reducing (1-&gt;4)-linked alpha-D-glucose residues with release of alpha-D-glucose.</text>
        <dbReference type="EC" id="3.2.1.20"/>
    </reaction>
</comment>